<accession>A0A1G2HSU6</accession>
<organism evidence="2 3">
    <name type="scientific">Candidatus Staskawiczbacteria bacterium RIFCSPHIGHO2_01_FULL_36_16</name>
    <dbReference type="NCBI Taxonomy" id="1802200"/>
    <lineage>
        <taxon>Bacteria</taxon>
        <taxon>Candidatus Staskawicziibacteriota</taxon>
    </lineage>
</organism>
<sequence length="87" mass="9428">MIVVMKPQANILMVEHVIKSFQKGGFDVLVKNGDGKVVIAAIGSGNVGHVALGQLAGIERIHEKNDLFVSTNGEGFVEAHEFLKKWD</sequence>
<evidence type="ECO:0000313" key="3">
    <source>
        <dbReference type="Proteomes" id="UP000177190"/>
    </source>
</evidence>
<dbReference type="AlphaFoldDB" id="A0A1G2HSU6"/>
<dbReference type="Pfam" id="PF18152">
    <property type="entry name" value="DAHP_snth_FXD"/>
    <property type="match status" value="1"/>
</dbReference>
<protein>
    <recommendedName>
        <fullName evidence="1">DAHP synthase ferredoxin-like domain-containing protein</fullName>
    </recommendedName>
</protein>
<evidence type="ECO:0000259" key="1">
    <source>
        <dbReference type="Pfam" id="PF18152"/>
    </source>
</evidence>
<feature type="domain" description="DAHP synthase ferredoxin-like" evidence="1">
    <location>
        <begin position="1"/>
        <end position="60"/>
    </location>
</feature>
<proteinExistence type="predicted"/>
<dbReference type="Proteomes" id="UP000177190">
    <property type="component" value="Unassembled WGS sequence"/>
</dbReference>
<name>A0A1G2HSU6_9BACT</name>
<dbReference type="InterPro" id="IPR041071">
    <property type="entry name" value="DAHP_snth_FXD"/>
</dbReference>
<dbReference type="EMBL" id="MHOM01000008">
    <property type="protein sequence ID" value="OGZ65301.1"/>
    <property type="molecule type" value="Genomic_DNA"/>
</dbReference>
<dbReference type="Gene3D" id="3.30.70.1140">
    <property type="entry name" value="Phospho-2-dehydro-3-deoxyheptonate aldolase, domain 1"/>
    <property type="match status" value="1"/>
</dbReference>
<evidence type="ECO:0000313" key="2">
    <source>
        <dbReference type="EMBL" id="OGZ65301.1"/>
    </source>
</evidence>
<gene>
    <name evidence="2" type="ORF">A2812_03540</name>
</gene>
<comment type="caution">
    <text evidence="2">The sequence shown here is derived from an EMBL/GenBank/DDBJ whole genome shotgun (WGS) entry which is preliminary data.</text>
</comment>
<reference evidence="2 3" key="1">
    <citation type="journal article" date="2016" name="Nat. Commun.">
        <title>Thousands of microbial genomes shed light on interconnected biogeochemical processes in an aquifer system.</title>
        <authorList>
            <person name="Anantharaman K."/>
            <person name="Brown C.T."/>
            <person name="Hug L.A."/>
            <person name="Sharon I."/>
            <person name="Castelle C.J."/>
            <person name="Probst A.J."/>
            <person name="Thomas B.C."/>
            <person name="Singh A."/>
            <person name="Wilkins M.J."/>
            <person name="Karaoz U."/>
            <person name="Brodie E.L."/>
            <person name="Williams K.H."/>
            <person name="Hubbard S.S."/>
            <person name="Banfield J.F."/>
        </authorList>
    </citation>
    <scope>NUCLEOTIDE SEQUENCE [LARGE SCALE GENOMIC DNA]</scope>
</reference>